<dbReference type="SUPFAM" id="SSF46689">
    <property type="entry name" value="Homeodomain-like"/>
    <property type="match status" value="2"/>
</dbReference>
<keyword evidence="3" id="KW-0804">Transcription</keyword>
<dbReference type="PANTHER" id="PTHR46796">
    <property type="entry name" value="HTH-TYPE TRANSCRIPTIONAL ACTIVATOR RHAS-RELATED"/>
    <property type="match status" value="1"/>
</dbReference>
<dbReference type="InterPro" id="IPR009057">
    <property type="entry name" value="Homeodomain-like_sf"/>
</dbReference>
<dbReference type="Proteomes" id="UP001589870">
    <property type="component" value="Unassembled WGS sequence"/>
</dbReference>
<dbReference type="Pfam" id="PF12833">
    <property type="entry name" value="HTH_18"/>
    <property type="match status" value="1"/>
</dbReference>
<dbReference type="PROSITE" id="PS01124">
    <property type="entry name" value="HTH_ARAC_FAMILY_2"/>
    <property type="match status" value="1"/>
</dbReference>
<evidence type="ECO:0000256" key="1">
    <source>
        <dbReference type="ARBA" id="ARBA00023015"/>
    </source>
</evidence>
<comment type="caution">
    <text evidence="6">The sequence shown here is derived from an EMBL/GenBank/DDBJ whole genome shotgun (WGS) entry which is preliminary data.</text>
</comment>
<name>A0ABV6UAZ3_9ACTN</name>
<keyword evidence="7" id="KW-1185">Reference proteome</keyword>
<evidence type="ECO:0000313" key="6">
    <source>
        <dbReference type="EMBL" id="MFC0865327.1"/>
    </source>
</evidence>
<evidence type="ECO:0000259" key="5">
    <source>
        <dbReference type="PROSITE" id="PS01124"/>
    </source>
</evidence>
<evidence type="ECO:0000256" key="3">
    <source>
        <dbReference type="ARBA" id="ARBA00023163"/>
    </source>
</evidence>
<proteinExistence type="predicted"/>
<dbReference type="RefSeq" id="WP_394303356.1">
    <property type="nucleotide sequence ID" value="NZ_JBHMQT010000054.1"/>
</dbReference>
<evidence type="ECO:0000256" key="2">
    <source>
        <dbReference type="ARBA" id="ARBA00023125"/>
    </source>
</evidence>
<dbReference type="InterPro" id="IPR050204">
    <property type="entry name" value="AraC_XylS_family_regulators"/>
</dbReference>
<keyword evidence="1" id="KW-0805">Transcription regulation</keyword>
<dbReference type="Pfam" id="PF14525">
    <property type="entry name" value="AraC_binding_2"/>
    <property type="match status" value="1"/>
</dbReference>
<feature type="compositionally biased region" description="Basic and acidic residues" evidence="4">
    <location>
        <begin position="9"/>
        <end position="20"/>
    </location>
</feature>
<dbReference type="Gene3D" id="1.10.10.60">
    <property type="entry name" value="Homeodomain-like"/>
    <property type="match status" value="1"/>
</dbReference>
<dbReference type="PANTHER" id="PTHR46796:SF12">
    <property type="entry name" value="HTH-TYPE DNA-BINDING TRANSCRIPTIONAL ACTIVATOR EUTR"/>
    <property type="match status" value="1"/>
</dbReference>
<dbReference type="InterPro" id="IPR035418">
    <property type="entry name" value="AraC-bd_2"/>
</dbReference>
<dbReference type="SMART" id="SM00342">
    <property type="entry name" value="HTH_ARAC"/>
    <property type="match status" value="1"/>
</dbReference>
<feature type="domain" description="HTH araC/xylS-type" evidence="5">
    <location>
        <begin position="224"/>
        <end position="325"/>
    </location>
</feature>
<gene>
    <name evidence="6" type="ORF">ACFHYQ_23830</name>
</gene>
<accession>A0ABV6UAZ3</accession>
<reference evidence="6 7" key="1">
    <citation type="submission" date="2024-09" db="EMBL/GenBank/DDBJ databases">
        <authorList>
            <person name="Sun Q."/>
            <person name="Mori K."/>
        </authorList>
    </citation>
    <scope>NUCLEOTIDE SEQUENCE [LARGE SCALE GENOMIC DNA]</scope>
    <source>
        <strain evidence="6 7">TBRC 1851</strain>
    </source>
</reference>
<feature type="region of interest" description="Disordered" evidence="4">
    <location>
        <begin position="1"/>
        <end position="23"/>
    </location>
</feature>
<keyword evidence="2" id="KW-0238">DNA-binding</keyword>
<protein>
    <submittedName>
        <fullName evidence="6">AraC family transcriptional regulator</fullName>
    </submittedName>
</protein>
<evidence type="ECO:0000256" key="4">
    <source>
        <dbReference type="SAM" id="MobiDB-lite"/>
    </source>
</evidence>
<organism evidence="6 7">
    <name type="scientific">Sphaerimonospora cavernae</name>
    <dbReference type="NCBI Taxonomy" id="1740611"/>
    <lineage>
        <taxon>Bacteria</taxon>
        <taxon>Bacillati</taxon>
        <taxon>Actinomycetota</taxon>
        <taxon>Actinomycetes</taxon>
        <taxon>Streptosporangiales</taxon>
        <taxon>Streptosporangiaceae</taxon>
        <taxon>Sphaerimonospora</taxon>
    </lineage>
</organism>
<evidence type="ECO:0000313" key="7">
    <source>
        <dbReference type="Proteomes" id="UP001589870"/>
    </source>
</evidence>
<sequence>MTAQTLPLTEHERLHTHDADEASAEVGKALAPHRLRLAKGARLDARLNGMMFEQTGLFSLGYGAEVSISLDAMESAFFVEIPLTGVAEVSHGQEQIVSTTGLASVLSPTERMTMHWAAENSQLIARFDRPALETRLSQMLGRRLRRPLVFSLGMDFTQPACRSWLSLIELLKVEAENPGGMLSQPLAVKQMEGLLMTQLLLAQPNTYTPALLGEQPRVAPPVVKRAMELIEAHAPEPLTVEDIAEAVGVGTRALQDGFRRHLDTTPMAYLRDVRLDRVHAELTVGAPGTTTVTDIAFRWGFVHLGRFSTAYRQRFGQTPSDTLRH</sequence>
<dbReference type="EMBL" id="JBHMQT010000054">
    <property type="protein sequence ID" value="MFC0865327.1"/>
    <property type="molecule type" value="Genomic_DNA"/>
</dbReference>
<dbReference type="PROSITE" id="PS00041">
    <property type="entry name" value="HTH_ARAC_FAMILY_1"/>
    <property type="match status" value="1"/>
</dbReference>
<dbReference type="InterPro" id="IPR018062">
    <property type="entry name" value="HTH_AraC-typ_CS"/>
</dbReference>
<dbReference type="InterPro" id="IPR018060">
    <property type="entry name" value="HTH_AraC"/>
</dbReference>